<dbReference type="PANTHER" id="PTHR11451:SF44">
    <property type="entry name" value="THREONINE--TRNA LIGASE, CHLOROPLASTIC_MITOCHONDRIAL 2"/>
    <property type="match status" value="1"/>
</dbReference>
<keyword evidence="11" id="KW-0030">Aminoacyl-tRNA synthetase</keyword>
<evidence type="ECO:0000313" key="15">
    <source>
        <dbReference type="EMBL" id="ADD79777.1"/>
    </source>
</evidence>
<evidence type="ECO:0000256" key="1">
    <source>
        <dbReference type="ARBA" id="ARBA00008226"/>
    </source>
</evidence>
<keyword evidence="3" id="KW-0963">Cytoplasm</keyword>
<dbReference type="RefSeq" id="WP_013087761.1">
    <property type="nucleotide sequence ID" value="NC_014109.1"/>
</dbReference>
<dbReference type="GO" id="GO:0000049">
    <property type="term" value="F:tRNA binding"/>
    <property type="evidence" value="ECO:0007669"/>
    <property type="project" value="UniProtKB-KW"/>
</dbReference>
<dbReference type="Pfam" id="PF03129">
    <property type="entry name" value="HGTP_anticodon"/>
    <property type="match status" value="1"/>
</dbReference>
<dbReference type="KEGG" id="rip:RIEPE_0095"/>
<keyword evidence="5 15" id="KW-0436">Ligase</keyword>
<organism evidence="15 16">
    <name type="scientific">Riesia pediculicola (strain USDA)</name>
    <dbReference type="NCBI Taxonomy" id="515618"/>
    <lineage>
        <taxon>Bacteria</taxon>
        <taxon>Pseudomonadati</taxon>
        <taxon>Pseudomonadota</taxon>
        <taxon>Gammaproteobacteria</taxon>
        <taxon>Enterobacterales</taxon>
        <taxon>Enterobacteriaceae</taxon>
        <taxon>Candidatus Riesia</taxon>
    </lineage>
</organism>
<keyword evidence="16" id="KW-1185">Reference proteome</keyword>
<dbReference type="STRING" id="515618.RIEPE_0095"/>
<feature type="domain" description="Aminoacyl-transfer RNA synthetases class-II family profile" evidence="14">
    <location>
        <begin position="17"/>
        <end position="305"/>
    </location>
</feature>
<dbReference type="EMBL" id="CP001085">
    <property type="protein sequence ID" value="ADD79777.1"/>
    <property type="molecule type" value="Genomic_DNA"/>
</dbReference>
<evidence type="ECO:0000256" key="4">
    <source>
        <dbReference type="ARBA" id="ARBA00022555"/>
    </source>
</evidence>
<evidence type="ECO:0000256" key="9">
    <source>
        <dbReference type="ARBA" id="ARBA00022840"/>
    </source>
</evidence>
<evidence type="ECO:0000256" key="3">
    <source>
        <dbReference type="ARBA" id="ARBA00022490"/>
    </source>
</evidence>
<dbReference type="GO" id="GO:0006435">
    <property type="term" value="P:threonyl-tRNA aminoacylation"/>
    <property type="evidence" value="ECO:0007669"/>
    <property type="project" value="UniProtKB-UniRule"/>
</dbReference>
<keyword evidence="7" id="KW-0547">Nucleotide-binding</keyword>
<comment type="similarity">
    <text evidence="1">Belongs to the class-II aminoacyl-tRNA synthetase family.</text>
</comment>
<keyword evidence="8" id="KW-0862">Zinc</keyword>
<dbReference type="Pfam" id="PF00587">
    <property type="entry name" value="tRNA-synt_2b"/>
    <property type="match status" value="1"/>
</dbReference>
<reference evidence="15" key="1">
    <citation type="submission" date="2008-05" db="EMBL/GenBank/DDBJ databases">
        <title>Genome sequence of Riesia pediculicola USDA.</title>
        <authorList>
            <person name="Kirkness E.F."/>
        </authorList>
    </citation>
    <scope>NUCLEOTIDE SEQUENCE [LARGE SCALE GENOMIC DNA]</scope>
    <source>
        <strain evidence="15">USDA</strain>
    </source>
</reference>
<dbReference type="Proteomes" id="UP000001700">
    <property type="component" value="Chromosome"/>
</dbReference>
<dbReference type="InterPro" id="IPR002314">
    <property type="entry name" value="aa-tRNA-synt_IIb"/>
</dbReference>
<accession>D4G7Q6</accession>
<evidence type="ECO:0000256" key="10">
    <source>
        <dbReference type="ARBA" id="ARBA00022917"/>
    </source>
</evidence>
<dbReference type="SUPFAM" id="SSF52954">
    <property type="entry name" value="Class II aaRS ABD-related"/>
    <property type="match status" value="1"/>
</dbReference>
<dbReference type="GO" id="GO:0005829">
    <property type="term" value="C:cytosol"/>
    <property type="evidence" value="ECO:0007669"/>
    <property type="project" value="TreeGrafter"/>
</dbReference>
<dbReference type="CDD" id="cd00860">
    <property type="entry name" value="ThrRS_anticodon"/>
    <property type="match status" value="1"/>
</dbReference>
<keyword evidence="4" id="KW-0694">RNA-binding</keyword>
<keyword evidence="10" id="KW-0648">Protein biosynthesis</keyword>
<keyword evidence="6" id="KW-0479">Metal-binding</keyword>
<dbReference type="InterPro" id="IPR047246">
    <property type="entry name" value="ThrRS_anticodon"/>
</dbReference>
<dbReference type="CDD" id="cd00771">
    <property type="entry name" value="ThrRS_core"/>
    <property type="match status" value="1"/>
</dbReference>
<evidence type="ECO:0000256" key="12">
    <source>
        <dbReference type="ARBA" id="ARBA00049515"/>
    </source>
</evidence>
<dbReference type="InterPro" id="IPR033728">
    <property type="entry name" value="ThrRS_core"/>
</dbReference>
<proteinExistence type="inferred from homology"/>
<evidence type="ECO:0000256" key="7">
    <source>
        <dbReference type="ARBA" id="ARBA00022741"/>
    </source>
</evidence>
<protein>
    <recommendedName>
        <fullName evidence="2 13">Threonine--tRNA ligase</fullName>
        <ecNumber evidence="2 13">6.1.1.3</ecNumber>
    </recommendedName>
</protein>
<dbReference type="PRINTS" id="PR01047">
    <property type="entry name" value="TRNASYNTHTHR"/>
</dbReference>
<name>D4G7Q6_RIEPU</name>
<dbReference type="EC" id="6.1.1.3" evidence="2 13"/>
<dbReference type="PROSITE" id="PS50862">
    <property type="entry name" value="AA_TRNA_LIGASE_II"/>
    <property type="match status" value="1"/>
</dbReference>
<dbReference type="GO" id="GO:0046872">
    <property type="term" value="F:metal ion binding"/>
    <property type="evidence" value="ECO:0007669"/>
    <property type="project" value="UniProtKB-KW"/>
</dbReference>
<evidence type="ECO:0000256" key="11">
    <source>
        <dbReference type="ARBA" id="ARBA00023146"/>
    </source>
</evidence>
<dbReference type="InterPro" id="IPR045864">
    <property type="entry name" value="aa-tRNA-synth_II/BPL/LPL"/>
</dbReference>
<evidence type="ECO:0000256" key="13">
    <source>
        <dbReference type="NCBIfam" id="TIGR00418"/>
    </source>
</evidence>
<evidence type="ECO:0000259" key="14">
    <source>
        <dbReference type="PROSITE" id="PS50862"/>
    </source>
</evidence>
<keyword evidence="4" id="KW-0820">tRNA-binding</keyword>
<dbReference type="InterPro" id="IPR036621">
    <property type="entry name" value="Anticodon-bd_dom_sf"/>
</dbReference>
<dbReference type="OrthoDB" id="9802304at2"/>
<dbReference type="FunFam" id="3.40.50.800:FF:000001">
    <property type="entry name" value="Threonine--tRNA ligase"/>
    <property type="match status" value="1"/>
</dbReference>
<gene>
    <name evidence="15" type="primary">thrS</name>
    <name evidence="15" type="ordered locus">RIEPE_0095</name>
</gene>
<evidence type="ECO:0000313" key="16">
    <source>
        <dbReference type="Proteomes" id="UP000001700"/>
    </source>
</evidence>
<evidence type="ECO:0000256" key="8">
    <source>
        <dbReference type="ARBA" id="ARBA00022833"/>
    </source>
</evidence>
<evidence type="ECO:0000256" key="5">
    <source>
        <dbReference type="ARBA" id="ARBA00022598"/>
    </source>
</evidence>
<dbReference type="NCBIfam" id="TIGR00418">
    <property type="entry name" value="thrS"/>
    <property type="match status" value="1"/>
</dbReference>
<dbReference type="InterPro" id="IPR004154">
    <property type="entry name" value="Anticodon-bd"/>
</dbReference>
<dbReference type="HOGENOM" id="CLU_008554_2_1_6"/>
<dbReference type="Gene3D" id="3.30.930.10">
    <property type="entry name" value="Bira Bifunctional Protein, Domain 2"/>
    <property type="match status" value="1"/>
</dbReference>
<evidence type="ECO:0000256" key="6">
    <source>
        <dbReference type="ARBA" id="ARBA00022723"/>
    </source>
</evidence>
<comment type="catalytic activity">
    <reaction evidence="12">
        <text>tRNA(Thr) + L-threonine + ATP = L-threonyl-tRNA(Thr) + AMP + diphosphate + H(+)</text>
        <dbReference type="Rhea" id="RHEA:24624"/>
        <dbReference type="Rhea" id="RHEA-COMP:9670"/>
        <dbReference type="Rhea" id="RHEA-COMP:9704"/>
        <dbReference type="ChEBI" id="CHEBI:15378"/>
        <dbReference type="ChEBI" id="CHEBI:30616"/>
        <dbReference type="ChEBI" id="CHEBI:33019"/>
        <dbReference type="ChEBI" id="CHEBI:57926"/>
        <dbReference type="ChEBI" id="CHEBI:78442"/>
        <dbReference type="ChEBI" id="CHEBI:78534"/>
        <dbReference type="ChEBI" id="CHEBI:456215"/>
        <dbReference type="EC" id="6.1.1.3"/>
    </reaction>
</comment>
<dbReference type="GO" id="GO:0004829">
    <property type="term" value="F:threonine-tRNA ligase activity"/>
    <property type="evidence" value="ECO:0007669"/>
    <property type="project" value="UniProtKB-UniRule"/>
</dbReference>
<dbReference type="PANTHER" id="PTHR11451">
    <property type="entry name" value="THREONINE-TRNA LIGASE"/>
    <property type="match status" value="1"/>
</dbReference>
<dbReference type="GO" id="GO:0005524">
    <property type="term" value="F:ATP binding"/>
    <property type="evidence" value="ECO:0007669"/>
    <property type="project" value="UniProtKB-KW"/>
</dbReference>
<evidence type="ECO:0000256" key="2">
    <source>
        <dbReference type="ARBA" id="ARBA00013163"/>
    </source>
</evidence>
<sequence>MNQRNRKFSNHTEKEQDHRSIGRQLELFYFDQNSPGSVFWNPNGLIIFQELKRYIRLKLKEYQYQEVKTPEILHKSLWKKTGHLQNYEKYMFKVSSESRKYCLKPMNCPGHIKIFQQKIRSYRDLPLRIAEFGNCHRNELSGSLHGLMRVREFTQDDAHIFCTKEQVFEEIKKCIGMVQEVYKTFGFKKISIRLATRPKQRIGEEKYWDYAESILEKALEKEFDLLPENGAFYGPKIEFTLHDRLEREWQCGTIQLDFLLPIQLGVFYIDQKNKKQHPMIIHRAILGSIERFIGILIEHYSGYLPTWLSPIQVVVISVSKKYINFSKKIVQRIKYAGIRVYHDLKNEKINLKIRKHSINKIPYIVLCGEKEEKTGSVSIRRKLEKVIKTISIENFIKMVSSEINNYLIEGGHAY</sequence>
<dbReference type="AlphaFoldDB" id="D4G7Q6"/>
<dbReference type="FunFam" id="3.30.930.10:FF:000002">
    <property type="entry name" value="Threonine--tRNA ligase"/>
    <property type="match status" value="1"/>
</dbReference>
<dbReference type="InterPro" id="IPR006195">
    <property type="entry name" value="aa-tRNA-synth_II"/>
</dbReference>
<dbReference type="eggNOG" id="COG0441">
    <property type="taxonomic scope" value="Bacteria"/>
</dbReference>
<dbReference type="Gene3D" id="3.40.50.800">
    <property type="entry name" value="Anticodon-binding domain"/>
    <property type="match status" value="1"/>
</dbReference>
<dbReference type="SUPFAM" id="SSF55681">
    <property type="entry name" value="Class II aaRS and biotin synthetases"/>
    <property type="match status" value="1"/>
</dbReference>
<keyword evidence="9" id="KW-0067">ATP-binding</keyword>
<dbReference type="InterPro" id="IPR002320">
    <property type="entry name" value="Thr-tRNA-ligase_IIa"/>
</dbReference>